<dbReference type="AlphaFoldDB" id="A0A2J6S1A9"/>
<evidence type="ECO:0000313" key="3">
    <source>
        <dbReference type="Proteomes" id="UP000235786"/>
    </source>
</evidence>
<reference evidence="2 3" key="1">
    <citation type="submission" date="2016-04" db="EMBL/GenBank/DDBJ databases">
        <title>A degradative enzymes factory behind the ericoid mycorrhizal symbiosis.</title>
        <authorList>
            <consortium name="DOE Joint Genome Institute"/>
            <person name="Martino E."/>
            <person name="Morin E."/>
            <person name="Grelet G."/>
            <person name="Kuo A."/>
            <person name="Kohler A."/>
            <person name="Daghino S."/>
            <person name="Barry K."/>
            <person name="Choi C."/>
            <person name="Cichocki N."/>
            <person name="Clum A."/>
            <person name="Copeland A."/>
            <person name="Hainaut M."/>
            <person name="Haridas S."/>
            <person name="Labutti K."/>
            <person name="Lindquist E."/>
            <person name="Lipzen A."/>
            <person name="Khouja H.-R."/>
            <person name="Murat C."/>
            <person name="Ohm R."/>
            <person name="Olson A."/>
            <person name="Spatafora J."/>
            <person name="Veneault-Fourrey C."/>
            <person name="Henrissat B."/>
            <person name="Grigoriev I."/>
            <person name="Martin F."/>
            <person name="Perotto S."/>
        </authorList>
    </citation>
    <scope>NUCLEOTIDE SEQUENCE [LARGE SCALE GENOMIC DNA]</scope>
    <source>
        <strain evidence="2 3">F</strain>
    </source>
</reference>
<keyword evidence="3" id="KW-1185">Reference proteome</keyword>
<evidence type="ECO:0000313" key="2">
    <source>
        <dbReference type="EMBL" id="PMD44532.1"/>
    </source>
</evidence>
<dbReference type="EMBL" id="KZ613941">
    <property type="protein sequence ID" value="PMD44532.1"/>
    <property type="molecule type" value="Genomic_DNA"/>
</dbReference>
<gene>
    <name evidence="2" type="ORF">L207DRAFT_509254</name>
</gene>
<accession>A0A2J6S1A9</accession>
<organism evidence="2 3">
    <name type="scientific">Hyaloscypha variabilis (strain UAMH 11265 / GT02V1 / F)</name>
    <name type="common">Meliniomyces variabilis</name>
    <dbReference type="NCBI Taxonomy" id="1149755"/>
    <lineage>
        <taxon>Eukaryota</taxon>
        <taxon>Fungi</taxon>
        <taxon>Dikarya</taxon>
        <taxon>Ascomycota</taxon>
        <taxon>Pezizomycotina</taxon>
        <taxon>Leotiomycetes</taxon>
        <taxon>Helotiales</taxon>
        <taxon>Hyaloscyphaceae</taxon>
        <taxon>Hyaloscypha</taxon>
        <taxon>Hyaloscypha variabilis</taxon>
    </lineage>
</organism>
<proteinExistence type="predicted"/>
<sequence>MSPQSYEPRFFLLKRRLPASESAHLLGRVVQRYQDPTVDYTPNSPSESVSAEIFNSFLLGVQYDTDAVLKAQASRNDGVRAKLSGLLSFSTASVSGGSTIVESPCIITRRLKRENNYFEALKAIPEIRREILDMCPVGQKVYLIVGTMSAQRARFEHNVTQSKTTSVSGSLKPPLSIALSMGAPHANALTAPEASSRYSDSSEWAMKFCSTAIGEDGVSSEGEEVFAVACKEISRGWGGLGHDVKLKPKSLEYRGGQHYGTEEESDASDEDEADEAKEALAAQGLNLLETEPLGLLDGSWISIGA</sequence>
<protein>
    <submittedName>
        <fullName evidence="2">Uncharacterized protein</fullName>
    </submittedName>
</protein>
<feature type="compositionally biased region" description="Acidic residues" evidence="1">
    <location>
        <begin position="262"/>
        <end position="275"/>
    </location>
</feature>
<feature type="region of interest" description="Disordered" evidence="1">
    <location>
        <begin position="255"/>
        <end position="276"/>
    </location>
</feature>
<dbReference type="OrthoDB" id="3513645at2759"/>
<dbReference type="Proteomes" id="UP000235786">
    <property type="component" value="Unassembled WGS sequence"/>
</dbReference>
<evidence type="ECO:0000256" key="1">
    <source>
        <dbReference type="SAM" id="MobiDB-lite"/>
    </source>
</evidence>
<name>A0A2J6S1A9_HYAVF</name>